<reference evidence="3" key="1">
    <citation type="journal article" date="2020" name="Stud. Mycol.">
        <title>101 Dothideomycetes genomes: a test case for predicting lifestyles and emergence of pathogens.</title>
        <authorList>
            <person name="Haridas S."/>
            <person name="Albert R."/>
            <person name="Binder M."/>
            <person name="Bloem J."/>
            <person name="Labutti K."/>
            <person name="Salamov A."/>
            <person name="Andreopoulos B."/>
            <person name="Baker S."/>
            <person name="Barry K."/>
            <person name="Bills G."/>
            <person name="Bluhm B."/>
            <person name="Cannon C."/>
            <person name="Castanera R."/>
            <person name="Culley D."/>
            <person name="Daum C."/>
            <person name="Ezra D."/>
            <person name="Gonzalez J."/>
            <person name="Henrissat B."/>
            <person name="Kuo A."/>
            <person name="Liang C."/>
            <person name="Lipzen A."/>
            <person name="Lutzoni F."/>
            <person name="Magnuson J."/>
            <person name="Mondo S."/>
            <person name="Nolan M."/>
            <person name="Ohm R."/>
            <person name="Pangilinan J."/>
            <person name="Park H.-J."/>
            <person name="Ramirez L."/>
            <person name="Alfaro M."/>
            <person name="Sun H."/>
            <person name="Tritt A."/>
            <person name="Yoshinaga Y."/>
            <person name="Zwiers L.-H."/>
            <person name="Turgeon B."/>
            <person name="Goodwin S."/>
            <person name="Spatafora J."/>
            <person name="Crous P."/>
            <person name="Grigoriev I."/>
        </authorList>
    </citation>
    <scope>NUCLEOTIDE SEQUENCE</scope>
    <source>
        <strain evidence="3">CBS 133067</strain>
    </source>
</reference>
<dbReference type="EMBL" id="ML978122">
    <property type="protein sequence ID" value="KAF2103073.1"/>
    <property type="molecule type" value="Genomic_DNA"/>
</dbReference>
<dbReference type="PANTHER" id="PTHR39596">
    <property type="match status" value="1"/>
</dbReference>
<dbReference type="Pfam" id="PF06985">
    <property type="entry name" value="HET"/>
    <property type="match status" value="1"/>
</dbReference>
<sequence length="782" mass="89006">MEHLMPQGRPAPITVPYLLPDDFSWDSGDFETYPERNGWDFTLWRSRSLEAEIWFSEWLKSSEKTIDELAAFLQAWLFFGYLNMSFQGKVHLEDFVRTAESSASKWITTSNLSTYVEDRIYYMKTDPPTQMRDSVFEMLRAARRTVEHIMPVMYMAYPERSSKFELLLAVGFSISLLVRAMDEIGFALRGDALPYSSDISLLLEQRMLSEGWCPYTIAHLLNQSLDTGVYAYALGTTRTNQDHMACSAEACTAYQTGDNFEAAHVLSGCDCRMVGPQMDEIIRILEEGDIPIIQINYMQKGMTRSAFFNVRKSQSLNDYIAISHVWADGLGNMRENSIPQCQLDLLHHALTDAEEEDQTCTWFWLDTLCIPADEKFQHLRDFSISRMHNIYKRSLGVLVIDRDLNLSSKSSGFCEIATRVAFSAWASRLWTYQEGSLPPRLFVRVQDGKVDLWNLYLSEFQQDSLSALESKLLRTVSRRMRETVPERSAEDSSFELSAQGSIRAMRGRITSRWNDETICIATSLGLDPTPLLTCGSHEDRMIKMLKILPHIPLNILFSDVREHEYLAHEGFRWAPKSLLSAQGGVGRIIDEHISRRQGKNYTRPPAHLHPEEKGIMAYLPAVWLSMADLSKGIWLVKLDDGRCLRHSFRRHPGNSRSENRLSNAVLLLHAPLDTVDQTGNELSGFNTLVVARQDGLAQAGDVNSRLSQPRGESFLRGRVIAHGLLMKEMINVARNFIRFETQGHAMEPQWWLLDGMRNGVPGGALGMESGAAGRERRERLKS</sequence>
<dbReference type="AlphaFoldDB" id="A0A9P4IPL0"/>
<dbReference type="PANTHER" id="PTHR39596:SF2">
    <property type="entry name" value="HET DOMAIN PROTEIN (AFU_ORTHOLOGUE AFUA_1G17550)-RELATED"/>
    <property type="match status" value="1"/>
</dbReference>
<proteinExistence type="predicted"/>
<gene>
    <name evidence="3" type="ORF">NA57DRAFT_72058</name>
</gene>
<feature type="compositionally biased region" description="Basic and acidic residues" evidence="1">
    <location>
        <begin position="773"/>
        <end position="782"/>
    </location>
</feature>
<dbReference type="Proteomes" id="UP000799772">
    <property type="component" value="Unassembled WGS sequence"/>
</dbReference>
<dbReference type="OrthoDB" id="2426273at2759"/>
<evidence type="ECO:0000256" key="1">
    <source>
        <dbReference type="SAM" id="MobiDB-lite"/>
    </source>
</evidence>
<comment type="caution">
    <text evidence="3">The sequence shown here is derived from an EMBL/GenBank/DDBJ whole genome shotgun (WGS) entry which is preliminary data.</text>
</comment>
<accession>A0A9P4IPL0</accession>
<evidence type="ECO:0000313" key="4">
    <source>
        <dbReference type="Proteomes" id="UP000799772"/>
    </source>
</evidence>
<evidence type="ECO:0000313" key="3">
    <source>
        <dbReference type="EMBL" id="KAF2103073.1"/>
    </source>
</evidence>
<feature type="domain" description="Heterokaryon incompatibility" evidence="2">
    <location>
        <begin position="319"/>
        <end position="400"/>
    </location>
</feature>
<name>A0A9P4IPL0_9PEZI</name>
<protein>
    <recommendedName>
        <fullName evidence="2">Heterokaryon incompatibility domain-containing protein</fullName>
    </recommendedName>
</protein>
<feature type="region of interest" description="Disordered" evidence="1">
    <location>
        <begin position="763"/>
        <end position="782"/>
    </location>
</feature>
<dbReference type="InterPro" id="IPR010730">
    <property type="entry name" value="HET"/>
</dbReference>
<organism evidence="3 4">
    <name type="scientific">Rhizodiscina lignyota</name>
    <dbReference type="NCBI Taxonomy" id="1504668"/>
    <lineage>
        <taxon>Eukaryota</taxon>
        <taxon>Fungi</taxon>
        <taxon>Dikarya</taxon>
        <taxon>Ascomycota</taxon>
        <taxon>Pezizomycotina</taxon>
        <taxon>Dothideomycetes</taxon>
        <taxon>Pleosporomycetidae</taxon>
        <taxon>Aulographales</taxon>
        <taxon>Rhizodiscinaceae</taxon>
        <taxon>Rhizodiscina</taxon>
    </lineage>
</organism>
<keyword evidence="4" id="KW-1185">Reference proteome</keyword>
<evidence type="ECO:0000259" key="2">
    <source>
        <dbReference type="Pfam" id="PF06985"/>
    </source>
</evidence>